<evidence type="ECO:0000313" key="2">
    <source>
        <dbReference type="EMBL" id="PIU03577.1"/>
    </source>
</evidence>
<sequence>MKNPLKDATVEITFIYDPKAKIYPLDPFDTSISLKNIIKGTLVGVSIFVLGITILIIFVAIYSANNPVV</sequence>
<evidence type="ECO:0000313" key="3">
    <source>
        <dbReference type="Proteomes" id="UP000228996"/>
    </source>
</evidence>
<organism evidence="2 3">
    <name type="scientific">Candidatus Shapirobacteria bacterium CG08_land_8_20_14_0_20_39_18</name>
    <dbReference type="NCBI Taxonomy" id="1974883"/>
    <lineage>
        <taxon>Bacteria</taxon>
        <taxon>Candidatus Shapironibacteriota</taxon>
    </lineage>
</organism>
<reference evidence="3" key="1">
    <citation type="submission" date="2017-09" db="EMBL/GenBank/DDBJ databases">
        <title>Depth-based differentiation of microbial function through sediment-hosted aquifers and enrichment of novel symbionts in the deep terrestrial subsurface.</title>
        <authorList>
            <person name="Probst A.J."/>
            <person name="Ladd B."/>
            <person name="Jarett J.K."/>
            <person name="Geller-Mcgrath D.E."/>
            <person name="Sieber C.M.K."/>
            <person name="Emerson J.B."/>
            <person name="Anantharaman K."/>
            <person name="Thomas B.C."/>
            <person name="Malmstrom R."/>
            <person name="Stieglmeier M."/>
            <person name="Klingl A."/>
            <person name="Woyke T."/>
            <person name="Ryan C.M."/>
            <person name="Banfield J.F."/>
        </authorList>
    </citation>
    <scope>NUCLEOTIDE SEQUENCE [LARGE SCALE GENOMIC DNA]</scope>
</reference>
<dbReference type="Proteomes" id="UP000228996">
    <property type="component" value="Unassembled WGS sequence"/>
</dbReference>
<keyword evidence="1" id="KW-0472">Membrane</keyword>
<proteinExistence type="predicted"/>
<feature type="transmembrane region" description="Helical" evidence="1">
    <location>
        <begin position="42"/>
        <end position="64"/>
    </location>
</feature>
<keyword evidence="1" id="KW-1133">Transmembrane helix</keyword>
<accession>A0A2M6XD83</accession>
<evidence type="ECO:0000256" key="1">
    <source>
        <dbReference type="SAM" id="Phobius"/>
    </source>
</evidence>
<gene>
    <name evidence="2" type="ORF">COT44_02630</name>
</gene>
<protein>
    <submittedName>
        <fullName evidence="2">Uncharacterized protein</fullName>
    </submittedName>
</protein>
<dbReference type="AlphaFoldDB" id="A0A2M6XD83"/>
<dbReference type="EMBL" id="PEYO01000014">
    <property type="protein sequence ID" value="PIU03577.1"/>
    <property type="molecule type" value="Genomic_DNA"/>
</dbReference>
<keyword evidence="1" id="KW-0812">Transmembrane</keyword>
<name>A0A2M6XD83_9BACT</name>
<comment type="caution">
    <text evidence="2">The sequence shown here is derived from an EMBL/GenBank/DDBJ whole genome shotgun (WGS) entry which is preliminary data.</text>
</comment>